<dbReference type="Pfam" id="PF01075">
    <property type="entry name" value="Glyco_transf_9"/>
    <property type="match status" value="1"/>
</dbReference>
<proteinExistence type="predicted"/>
<keyword evidence="2" id="KW-1185">Reference proteome</keyword>
<dbReference type="SUPFAM" id="SSF53756">
    <property type="entry name" value="UDP-Glycosyltransferase/glycogen phosphorylase"/>
    <property type="match status" value="1"/>
</dbReference>
<dbReference type="Gene3D" id="3.40.50.150">
    <property type="entry name" value="Vaccinia Virus protein VP39"/>
    <property type="match status" value="1"/>
</dbReference>
<reference evidence="1 2" key="1">
    <citation type="submission" date="2018-01" db="EMBL/GenBank/DDBJ databases">
        <title>G. obscuriglobus.</title>
        <authorList>
            <person name="Franke J."/>
            <person name="Blomberg W."/>
            <person name="Selmecki A."/>
        </authorList>
    </citation>
    <scope>NUCLEOTIDE SEQUENCE [LARGE SCALE GENOMIC DNA]</scope>
    <source>
        <strain evidence="1 2">DSM 5831</strain>
    </source>
</reference>
<dbReference type="InterPro" id="IPR002201">
    <property type="entry name" value="Glyco_trans_9"/>
</dbReference>
<dbReference type="Pfam" id="PF13578">
    <property type="entry name" value="Methyltransf_24"/>
    <property type="match status" value="1"/>
</dbReference>
<sequence>MSDGKKLVQFFDHGLGDCVQYVTLLQLYKRRGYDVRCHWEPNKEHVFQAAGIGHQQTLKHNPWKYYPGFNSPKPEQDGSGNKTFLNLNRDGLPHIGEPDELWDELCQVNLEDSFDKLITPEVRAEVDRFLDGLPRPIVCIHSKGTNFQGEKTIPDKAISEVYSLLLDGMPGSLVLMDWDNRVPRPPHGRIRHVKRDWGHISVLQTAALLSASDLLIGIDSGPYHLAAMTRTPALGVFHHFYPSCVTLPRPTLKNVVMTRNANSYKPVNQARRKRWSVVEYGGALPSASDIATHALRMLTGPRYGLPLGRDVMLQQMVRDWLKASTGTSALADRNNTMDWLFRELGRFPNPQIVETGSIRSREDWSAGYSTYLFGCYLDGRNAGQLTSTDVDGGNCATARELCRPWGERVSVVESDSVQFLKGYGGKIDVLFLDSMDCEHAEHASHGLAEAKAAEPHFHDGSIVGFDDTVWQSGRWTGKGGLGVPYLLGQGWKVAASGYQTFLVIGPGKT</sequence>
<protein>
    <submittedName>
        <fullName evidence="1">Uncharacterized protein</fullName>
    </submittedName>
</protein>
<dbReference type="KEGG" id="gog:C1280_24055"/>
<gene>
    <name evidence="1" type="ORF">C1280_24055</name>
</gene>
<dbReference type="GO" id="GO:0016757">
    <property type="term" value="F:glycosyltransferase activity"/>
    <property type="evidence" value="ECO:0007669"/>
    <property type="project" value="InterPro"/>
</dbReference>
<dbReference type="SUPFAM" id="SSF53335">
    <property type="entry name" value="S-adenosyl-L-methionine-dependent methyltransferases"/>
    <property type="match status" value="1"/>
</dbReference>
<dbReference type="OrthoDB" id="642366at2"/>
<name>A0A2Z3H622_9BACT</name>
<organism evidence="1 2">
    <name type="scientific">Gemmata obscuriglobus</name>
    <dbReference type="NCBI Taxonomy" id="114"/>
    <lineage>
        <taxon>Bacteria</taxon>
        <taxon>Pseudomonadati</taxon>
        <taxon>Planctomycetota</taxon>
        <taxon>Planctomycetia</taxon>
        <taxon>Gemmatales</taxon>
        <taxon>Gemmataceae</taxon>
        <taxon>Gemmata</taxon>
    </lineage>
</organism>
<accession>A0A2Z3H622</accession>
<dbReference type="Proteomes" id="UP000245802">
    <property type="component" value="Chromosome"/>
</dbReference>
<dbReference type="InterPro" id="IPR029063">
    <property type="entry name" value="SAM-dependent_MTases_sf"/>
</dbReference>
<dbReference type="RefSeq" id="WP_010035110.1">
    <property type="nucleotide sequence ID" value="NZ_CP025958.1"/>
</dbReference>
<dbReference type="Gene3D" id="3.40.50.2000">
    <property type="entry name" value="Glycogen Phosphorylase B"/>
    <property type="match status" value="1"/>
</dbReference>
<evidence type="ECO:0000313" key="1">
    <source>
        <dbReference type="EMBL" id="AWM39772.1"/>
    </source>
</evidence>
<evidence type="ECO:0000313" key="2">
    <source>
        <dbReference type="Proteomes" id="UP000245802"/>
    </source>
</evidence>
<dbReference type="AlphaFoldDB" id="A0A2Z3H622"/>
<dbReference type="EMBL" id="CP025958">
    <property type="protein sequence ID" value="AWM39772.1"/>
    <property type="molecule type" value="Genomic_DNA"/>
</dbReference>